<protein>
    <recommendedName>
        <fullName evidence="3">D-inositol 3-phosphate glycosyltransferase</fullName>
    </recommendedName>
</protein>
<gene>
    <name evidence="1" type="ORF">C8046_16065</name>
</gene>
<proteinExistence type="predicted"/>
<evidence type="ECO:0008006" key="3">
    <source>
        <dbReference type="Google" id="ProtNLM"/>
    </source>
</evidence>
<organism evidence="1 2">
    <name type="scientific">Serinibacter arcticus</name>
    <dbReference type="NCBI Taxonomy" id="1655435"/>
    <lineage>
        <taxon>Bacteria</taxon>
        <taxon>Bacillati</taxon>
        <taxon>Actinomycetota</taxon>
        <taxon>Actinomycetes</taxon>
        <taxon>Micrococcales</taxon>
        <taxon>Beutenbergiaceae</taxon>
        <taxon>Serinibacter</taxon>
    </lineage>
</organism>
<accession>A0A2U1ZY65</accession>
<dbReference type="PANTHER" id="PTHR12526">
    <property type="entry name" value="GLYCOSYLTRANSFERASE"/>
    <property type="match status" value="1"/>
</dbReference>
<reference evidence="1 2" key="1">
    <citation type="submission" date="2018-03" db="EMBL/GenBank/DDBJ databases">
        <title>Genome assembly of novel Miniimonas species PCH200.</title>
        <authorList>
            <person name="Thakur V."/>
            <person name="Kumar V."/>
            <person name="Singh D."/>
        </authorList>
    </citation>
    <scope>NUCLEOTIDE SEQUENCE [LARGE SCALE GENOMIC DNA]</scope>
    <source>
        <strain evidence="1 2">PCH200</strain>
    </source>
</reference>
<dbReference type="EMBL" id="PYHR01000002">
    <property type="protein sequence ID" value="PWD51935.1"/>
    <property type="molecule type" value="Genomic_DNA"/>
</dbReference>
<dbReference type="SUPFAM" id="SSF53756">
    <property type="entry name" value="UDP-Glycosyltransferase/glycogen phosphorylase"/>
    <property type="match status" value="1"/>
</dbReference>
<dbReference type="CDD" id="cd03801">
    <property type="entry name" value="GT4_PimA-like"/>
    <property type="match status" value="1"/>
</dbReference>
<evidence type="ECO:0000313" key="2">
    <source>
        <dbReference type="Proteomes" id="UP000245166"/>
    </source>
</evidence>
<comment type="caution">
    <text evidence="1">The sequence shown here is derived from an EMBL/GenBank/DDBJ whole genome shotgun (WGS) entry which is preliminary data.</text>
</comment>
<dbReference type="PANTHER" id="PTHR12526:SF630">
    <property type="entry name" value="GLYCOSYLTRANSFERASE"/>
    <property type="match status" value="1"/>
</dbReference>
<dbReference type="Pfam" id="PF13692">
    <property type="entry name" value="Glyco_trans_1_4"/>
    <property type="match status" value="1"/>
</dbReference>
<dbReference type="Proteomes" id="UP000245166">
    <property type="component" value="Unassembled WGS sequence"/>
</dbReference>
<sequence length="342" mass="36448">MVHVGVVGDVPGGMAQVVNEYLTWTFPGFEVEAVASTRGRHDPAALVLWLRAAVVLLARRVRCGRSTIAAFHLSERGSFVREGSLVVWARLIGLHVAVHLHGAQFVEFAAARPGLVTRVLERAELVLVLTAATHDVVASLLGSRSGVRVVRISNAVALPPEAGEKEDVVLFGGEIGHRKGVDVLLRAWDAIPANDRAGWRLRLLGPRAMTLAPADLGGDVELLPPVGRRAMALEQSRAAVAVLPSRDEALPMFLVESMAHGCAVVATPVGEVAALLENGAGTLVAVDDADGLARALADLMTQDRRRGEAGRAARARIAARHDAVRVARDLTEHWTHLLEEPA</sequence>
<keyword evidence="2" id="KW-1185">Reference proteome</keyword>
<dbReference type="Gene3D" id="3.40.50.2000">
    <property type="entry name" value="Glycogen Phosphorylase B"/>
    <property type="match status" value="2"/>
</dbReference>
<dbReference type="AlphaFoldDB" id="A0A2U1ZY65"/>
<evidence type="ECO:0000313" key="1">
    <source>
        <dbReference type="EMBL" id="PWD51935.1"/>
    </source>
</evidence>
<name>A0A2U1ZY65_9MICO</name>